<dbReference type="EMBL" id="BARU01008939">
    <property type="protein sequence ID" value="GAH46274.1"/>
    <property type="molecule type" value="Genomic_DNA"/>
</dbReference>
<accession>X1GXB2</accession>
<evidence type="ECO:0000313" key="1">
    <source>
        <dbReference type="EMBL" id="GAH46274.1"/>
    </source>
</evidence>
<feature type="non-terminal residue" evidence="1">
    <location>
        <position position="1"/>
    </location>
</feature>
<organism evidence="1">
    <name type="scientific">marine sediment metagenome</name>
    <dbReference type="NCBI Taxonomy" id="412755"/>
    <lineage>
        <taxon>unclassified sequences</taxon>
        <taxon>metagenomes</taxon>
        <taxon>ecological metagenomes</taxon>
    </lineage>
</organism>
<dbReference type="AlphaFoldDB" id="X1GXB2"/>
<gene>
    <name evidence="1" type="ORF">S03H2_17346</name>
</gene>
<comment type="caution">
    <text evidence="1">The sequence shown here is derived from an EMBL/GenBank/DDBJ whole genome shotgun (WGS) entry which is preliminary data.</text>
</comment>
<reference evidence="1" key="1">
    <citation type="journal article" date="2014" name="Front. Microbiol.">
        <title>High frequency of phylogenetically diverse reductive dehalogenase-homologous genes in deep subseafloor sedimentary metagenomes.</title>
        <authorList>
            <person name="Kawai M."/>
            <person name="Futagami T."/>
            <person name="Toyoda A."/>
            <person name="Takaki Y."/>
            <person name="Nishi S."/>
            <person name="Hori S."/>
            <person name="Arai W."/>
            <person name="Tsubouchi T."/>
            <person name="Morono Y."/>
            <person name="Uchiyama I."/>
            <person name="Ito T."/>
            <person name="Fujiyama A."/>
            <person name="Inagaki F."/>
            <person name="Takami H."/>
        </authorList>
    </citation>
    <scope>NUCLEOTIDE SEQUENCE</scope>
    <source>
        <strain evidence="1">Expedition CK06-06</strain>
    </source>
</reference>
<protein>
    <submittedName>
        <fullName evidence="1">Uncharacterized protein</fullName>
    </submittedName>
</protein>
<proteinExistence type="predicted"/>
<sequence length="333" mass="39338">FSKSDYHYITILDTNQIHERKFKHISPIERYRYGKASLNDCLIELVDSKEPGYIYESRAVHVHWDNGRECCLVTSIPQNIFDASEVVKAYFDRWPFCEKQYAMMKAAVCFYQVVGYGKKYISDESMIYRIKKHQTDLQQLRHELKIPLLQITANEQKLPMLFEKERQLKEKSRVKYGKRIQLSRNQEALKTCQQDIRKIQRDILKIEEPFKKKFATLRKKSKEFARIQGKQNVYHVDVELDQLLTSFRLTFANLLAFLAKEILDDMLVEMNTLIQSILFLPGAIEQLPDSRKVYINKNEKDPKFMKKLSRGLVKLNALKIRHQSGAIYEFALV</sequence>
<name>X1GXB2_9ZZZZ</name>